<keyword evidence="5 7" id="KW-1133">Transmembrane helix</keyword>
<dbReference type="InterPro" id="IPR007341">
    <property type="entry name" value="Transgly_assoc"/>
</dbReference>
<keyword evidence="3" id="KW-1003">Cell membrane</keyword>
<evidence type="ECO:0000256" key="3">
    <source>
        <dbReference type="ARBA" id="ARBA00022475"/>
    </source>
</evidence>
<evidence type="ECO:0000256" key="4">
    <source>
        <dbReference type="ARBA" id="ARBA00022692"/>
    </source>
</evidence>
<evidence type="ECO:0000256" key="2">
    <source>
        <dbReference type="ARBA" id="ARBA00011006"/>
    </source>
</evidence>
<dbReference type="EMBL" id="MGAK01000013">
    <property type="protein sequence ID" value="OGK44720.1"/>
    <property type="molecule type" value="Genomic_DNA"/>
</dbReference>
<feature type="transmembrane region" description="Helical" evidence="7">
    <location>
        <begin position="6"/>
        <end position="21"/>
    </location>
</feature>
<evidence type="ECO:0000256" key="5">
    <source>
        <dbReference type="ARBA" id="ARBA00022989"/>
    </source>
</evidence>
<dbReference type="PANTHER" id="PTHR33884">
    <property type="entry name" value="UPF0410 PROTEIN YMGE"/>
    <property type="match status" value="1"/>
</dbReference>
<comment type="subcellular location">
    <subcellularLocation>
        <location evidence="1">Cell membrane</location>
        <topology evidence="1">Multi-pass membrane protein</topology>
    </subcellularLocation>
</comment>
<evidence type="ECO:0000313" key="9">
    <source>
        <dbReference type="Proteomes" id="UP000179072"/>
    </source>
</evidence>
<sequence length="84" mass="8672">MGIILWIIFGAIAGWIASVIMKTDSNQGTMIDIVMGVIGAVVGGFLMGLVGQSGVNGFNLYSLGVAVIGAIAVIYVGRMLKIAR</sequence>
<evidence type="ECO:0008006" key="10">
    <source>
        <dbReference type="Google" id="ProtNLM"/>
    </source>
</evidence>
<dbReference type="AlphaFoldDB" id="A0A1F7IN38"/>
<keyword evidence="4 7" id="KW-0812">Transmembrane</keyword>
<evidence type="ECO:0000313" key="8">
    <source>
        <dbReference type="EMBL" id="OGK44720.1"/>
    </source>
</evidence>
<dbReference type="STRING" id="1802060.A2957_00080"/>
<dbReference type="GO" id="GO:0005886">
    <property type="term" value="C:plasma membrane"/>
    <property type="evidence" value="ECO:0007669"/>
    <property type="project" value="UniProtKB-SubCell"/>
</dbReference>
<comment type="caution">
    <text evidence="8">The sequence shown here is derived from an EMBL/GenBank/DDBJ whole genome shotgun (WGS) entry which is preliminary data.</text>
</comment>
<protein>
    <recommendedName>
        <fullName evidence="10">Transglycosylase</fullName>
    </recommendedName>
</protein>
<gene>
    <name evidence="8" type="ORF">A2957_00080</name>
</gene>
<organism evidence="8 9">
    <name type="scientific">Candidatus Roizmanbacteria bacterium RIFCSPLOWO2_01_FULL_38_11</name>
    <dbReference type="NCBI Taxonomy" id="1802060"/>
    <lineage>
        <taxon>Bacteria</taxon>
        <taxon>Candidatus Roizmaniibacteriota</taxon>
    </lineage>
</organism>
<keyword evidence="6 7" id="KW-0472">Membrane</keyword>
<evidence type="ECO:0000256" key="6">
    <source>
        <dbReference type="ARBA" id="ARBA00023136"/>
    </source>
</evidence>
<dbReference type="Proteomes" id="UP000179072">
    <property type="component" value="Unassembled WGS sequence"/>
</dbReference>
<dbReference type="PANTHER" id="PTHR33884:SF3">
    <property type="entry name" value="UPF0410 PROTEIN YMGE"/>
    <property type="match status" value="1"/>
</dbReference>
<accession>A0A1F7IN38</accession>
<feature type="transmembrane region" description="Helical" evidence="7">
    <location>
        <begin position="33"/>
        <end position="52"/>
    </location>
</feature>
<evidence type="ECO:0000256" key="7">
    <source>
        <dbReference type="SAM" id="Phobius"/>
    </source>
</evidence>
<reference evidence="8 9" key="1">
    <citation type="journal article" date="2016" name="Nat. Commun.">
        <title>Thousands of microbial genomes shed light on interconnected biogeochemical processes in an aquifer system.</title>
        <authorList>
            <person name="Anantharaman K."/>
            <person name="Brown C.T."/>
            <person name="Hug L.A."/>
            <person name="Sharon I."/>
            <person name="Castelle C.J."/>
            <person name="Probst A.J."/>
            <person name="Thomas B.C."/>
            <person name="Singh A."/>
            <person name="Wilkins M.J."/>
            <person name="Karaoz U."/>
            <person name="Brodie E.L."/>
            <person name="Williams K.H."/>
            <person name="Hubbard S.S."/>
            <person name="Banfield J.F."/>
        </authorList>
    </citation>
    <scope>NUCLEOTIDE SEQUENCE [LARGE SCALE GENOMIC DNA]</scope>
</reference>
<comment type="similarity">
    <text evidence="2">Belongs to the UPF0410 family.</text>
</comment>
<feature type="transmembrane region" description="Helical" evidence="7">
    <location>
        <begin position="58"/>
        <end position="77"/>
    </location>
</feature>
<name>A0A1F7IN38_9BACT</name>
<proteinExistence type="inferred from homology"/>
<evidence type="ECO:0000256" key="1">
    <source>
        <dbReference type="ARBA" id="ARBA00004651"/>
    </source>
</evidence>
<dbReference type="Pfam" id="PF04226">
    <property type="entry name" value="Transgly_assoc"/>
    <property type="match status" value="1"/>
</dbReference>